<evidence type="ECO:0000256" key="5">
    <source>
        <dbReference type="ARBA" id="ARBA00022692"/>
    </source>
</evidence>
<accession>A0A7S7NTA7</accession>
<dbReference type="AlphaFoldDB" id="A0A7S7NTA7"/>
<organism evidence="10 11">
    <name type="scientific">Paludibaculum fermentans</name>
    <dbReference type="NCBI Taxonomy" id="1473598"/>
    <lineage>
        <taxon>Bacteria</taxon>
        <taxon>Pseudomonadati</taxon>
        <taxon>Acidobacteriota</taxon>
        <taxon>Terriglobia</taxon>
        <taxon>Bryobacterales</taxon>
        <taxon>Bryobacteraceae</taxon>
        <taxon>Paludibaculum</taxon>
    </lineage>
</organism>
<reference evidence="10 11" key="1">
    <citation type="submission" date="2020-10" db="EMBL/GenBank/DDBJ databases">
        <title>Complete genome sequence of Paludibaculum fermentans P105T, a facultatively anaerobic acidobacterium capable of dissimilatory Fe(III) reduction.</title>
        <authorList>
            <person name="Dedysh S.N."/>
            <person name="Beletsky A.V."/>
            <person name="Kulichevskaya I.S."/>
            <person name="Mardanov A.V."/>
            <person name="Ravin N.V."/>
        </authorList>
    </citation>
    <scope>NUCLEOTIDE SEQUENCE [LARGE SCALE GENOMIC DNA]</scope>
    <source>
        <strain evidence="10 11">P105</strain>
    </source>
</reference>
<keyword evidence="11" id="KW-1185">Reference proteome</keyword>
<evidence type="ECO:0000256" key="8">
    <source>
        <dbReference type="SAM" id="MobiDB-lite"/>
    </source>
</evidence>
<dbReference type="EMBL" id="CP063849">
    <property type="protein sequence ID" value="QOY89355.1"/>
    <property type="molecule type" value="Genomic_DNA"/>
</dbReference>
<dbReference type="KEGG" id="pfer:IRI77_05200"/>
<evidence type="ECO:0000256" key="6">
    <source>
        <dbReference type="ARBA" id="ARBA00022989"/>
    </source>
</evidence>
<comment type="subcellular location">
    <subcellularLocation>
        <location evidence="1">Cell membrane</location>
        <topology evidence="1">Multi-pass membrane protein</topology>
    </subcellularLocation>
</comment>
<keyword evidence="7 9" id="KW-0472">Membrane</keyword>
<dbReference type="GO" id="GO:0055085">
    <property type="term" value="P:transmembrane transport"/>
    <property type="evidence" value="ECO:0007669"/>
    <property type="project" value="TreeGrafter"/>
</dbReference>
<evidence type="ECO:0000256" key="7">
    <source>
        <dbReference type="ARBA" id="ARBA00023136"/>
    </source>
</evidence>
<evidence type="ECO:0000256" key="4">
    <source>
        <dbReference type="ARBA" id="ARBA00022475"/>
    </source>
</evidence>
<dbReference type="PANTHER" id="PTHR21716:SF53">
    <property type="entry name" value="PERMEASE PERM-RELATED"/>
    <property type="match status" value="1"/>
</dbReference>
<keyword evidence="5 9" id="KW-0812">Transmembrane</keyword>
<keyword evidence="4" id="KW-1003">Cell membrane</keyword>
<evidence type="ECO:0000256" key="3">
    <source>
        <dbReference type="ARBA" id="ARBA00022448"/>
    </source>
</evidence>
<dbReference type="RefSeq" id="WP_194451017.1">
    <property type="nucleotide sequence ID" value="NZ_CP063849.1"/>
</dbReference>
<evidence type="ECO:0000256" key="9">
    <source>
        <dbReference type="SAM" id="Phobius"/>
    </source>
</evidence>
<evidence type="ECO:0000313" key="10">
    <source>
        <dbReference type="EMBL" id="QOY89355.1"/>
    </source>
</evidence>
<gene>
    <name evidence="10" type="ORF">IRI77_05200</name>
</gene>
<keyword evidence="6 9" id="KW-1133">Transmembrane helix</keyword>
<evidence type="ECO:0000256" key="1">
    <source>
        <dbReference type="ARBA" id="ARBA00004651"/>
    </source>
</evidence>
<protein>
    <submittedName>
        <fullName evidence="10">AI-2E family transporter</fullName>
    </submittedName>
</protein>
<dbReference type="PANTHER" id="PTHR21716">
    <property type="entry name" value="TRANSMEMBRANE PROTEIN"/>
    <property type="match status" value="1"/>
</dbReference>
<name>A0A7S7NTA7_PALFE</name>
<dbReference type="Proteomes" id="UP000593892">
    <property type="component" value="Chromosome"/>
</dbReference>
<proteinExistence type="inferred from homology"/>
<feature type="region of interest" description="Disordered" evidence="8">
    <location>
        <begin position="116"/>
        <end position="151"/>
    </location>
</feature>
<dbReference type="Pfam" id="PF01594">
    <property type="entry name" value="AI-2E_transport"/>
    <property type="match status" value="1"/>
</dbReference>
<sequence length="373" mass="41260">MQIPVVLATVLLVMVLLYLGRVFFITLISAILLAFLLEPIVNLGMRFRIPRGASSFLACTFMLGILYLMGLGLWTQVVGLWEDLPTYSKRVTELVDAAAQQLEGVEKTAQELLVPKRLREAQPQPQPEQPKSASKKRRTTPAQPDQPPPIQEVRIRQDDSQLVAVIYSHLSDFYDAALMASFVPFLVYFLLSWRDHFRRSVLQIIATDSKRENIQRAWDGIANVARAYLVGNFLLGLVLAAASAVFFWFVKLPYWQVVGPLSGFLSLIPYLGMPLAVIPPFVAALPVYSGLSAYLIIGATTALFHLIALNLLYPKLVGARVHLNPLVVTVALMLWYLLWGGAGLILAIPITAGLKAAFENIPSLRGIGRILGD</sequence>
<dbReference type="GO" id="GO:0005886">
    <property type="term" value="C:plasma membrane"/>
    <property type="evidence" value="ECO:0007669"/>
    <property type="project" value="UniProtKB-SubCell"/>
</dbReference>
<feature type="transmembrane region" description="Helical" evidence="9">
    <location>
        <begin position="56"/>
        <end position="77"/>
    </location>
</feature>
<keyword evidence="3" id="KW-0813">Transport</keyword>
<evidence type="ECO:0000313" key="11">
    <source>
        <dbReference type="Proteomes" id="UP000593892"/>
    </source>
</evidence>
<feature type="transmembrane region" description="Helical" evidence="9">
    <location>
        <begin position="291"/>
        <end position="313"/>
    </location>
</feature>
<dbReference type="InterPro" id="IPR002549">
    <property type="entry name" value="AI-2E-like"/>
</dbReference>
<feature type="transmembrane region" description="Helical" evidence="9">
    <location>
        <begin position="333"/>
        <end position="354"/>
    </location>
</feature>
<evidence type="ECO:0000256" key="2">
    <source>
        <dbReference type="ARBA" id="ARBA00009773"/>
    </source>
</evidence>
<feature type="transmembrane region" description="Helical" evidence="9">
    <location>
        <begin position="173"/>
        <end position="191"/>
    </location>
</feature>
<comment type="similarity">
    <text evidence="2">Belongs to the autoinducer-2 exporter (AI-2E) (TC 2.A.86) family.</text>
</comment>
<feature type="transmembrane region" description="Helical" evidence="9">
    <location>
        <begin position="227"/>
        <end position="249"/>
    </location>
</feature>
<feature type="transmembrane region" description="Helical" evidence="9">
    <location>
        <begin position="6"/>
        <end position="36"/>
    </location>
</feature>
<feature type="transmembrane region" description="Helical" evidence="9">
    <location>
        <begin position="261"/>
        <end position="284"/>
    </location>
</feature>